<dbReference type="AlphaFoldDB" id="A0A1B6LIU1"/>
<dbReference type="EMBL" id="GEBQ01016397">
    <property type="protein sequence ID" value="JAT23580.1"/>
    <property type="molecule type" value="Transcribed_RNA"/>
</dbReference>
<accession>A0A1B6LIU1</accession>
<reference evidence="1" key="1">
    <citation type="submission" date="2015-11" db="EMBL/GenBank/DDBJ databases">
        <title>De novo transcriptome assembly of four potential Pierce s Disease insect vectors from Arizona vineyards.</title>
        <authorList>
            <person name="Tassone E.E."/>
        </authorList>
    </citation>
    <scope>NUCLEOTIDE SEQUENCE</scope>
</reference>
<feature type="non-terminal residue" evidence="1">
    <location>
        <position position="1"/>
    </location>
</feature>
<evidence type="ECO:0000313" key="1">
    <source>
        <dbReference type="EMBL" id="JAT23580.1"/>
    </source>
</evidence>
<protein>
    <submittedName>
        <fullName evidence="1">Uncharacterized protein</fullName>
    </submittedName>
</protein>
<gene>
    <name evidence="1" type="ORF">g.44072</name>
</gene>
<proteinExistence type="predicted"/>
<organism evidence="1">
    <name type="scientific">Graphocephala atropunctata</name>
    <dbReference type="NCBI Taxonomy" id="36148"/>
    <lineage>
        <taxon>Eukaryota</taxon>
        <taxon>Metazoa</taxon>
        <taxon>Ecdysozoa</taxon>
        <taxon>Arthropoda</taxon>
        <taxon>Hexapoda</taxon>
        <taxon>Insecta</taxon>
        <taxon>Pterygota</taxon>
        <taxon>Neoptera</taxon>
        <taxon>Paraneoptera</taxon>
        <taxon>Hemiptera</taxon>
        <taxon>Auchenorrhyncha</taxon>
        <taxon>Membracoidea</taxon>
        <taxon>Cicadellidae</taxon>
        <taxon>Cicadellinae</taxon>
        <taxon>Cicadellini</taxon>
        <taxon>Graphocephala</taxon>
    </lineage>
</organism>
<sequence>ELLKSLFQPETIKAIQNLATLFSSFNVMQNSLQCQDFSDENKIPCLNNKEILNKELSTTKDREISNGCSNVETSEDLEMNCYQKESLKLDNVSINEERGNCENKSDCTDPRSTSILSNASNFSVDGKLAEIKERKSKDSRTEGKLVKNIYINNCSFIVSDPNSMKNNSLNKDMSKMVYRSCEELNIADNHVDVNEASSAILDSDITKDLIREVFQTEKSTELLKSNVQPNNLLNKQNNAQCNDGDIQNVLDNQTGINMSHCDSQTFSVSPVSKKIVSQRDSCLLQDVISSSDQIPSSNNKTLKLKTVKRHFIKKRELDKIHDSLKSMVGFSDIMNVSRLRSCRLKADLEGNELKRKQKRKYTKRKLAEHTEDGEDNFLLQDTNEKQLSSVLVCNKNKTKNFVPETMSEFPPKNNTNLPQSTQNLSQTILELPIESLSTKLQASLSNGKAETFCGFPPSKLNKCEVLKSTPLDSQKHIWSLTKALEDRASNFLELPPQKINTETNKPDTKCTNSSPFDVKIVNVFSVRDPENITRNQNIDDDCTTIAQELLSSFENELKMS</sequence>
<name>A0A1B6LIU1_9HEMI</name>